<dbReference type="EMBL" id="JAVRFB010000028">
    <property type="protein sequence ID" value="MDT0405795.1"/>
    <property type="molecule type" value="Genomic_DNA"/>
</dbReference>
<evidence type="ECO:0000313" key="2">
    <source>
        <dbReference type="Proteomes" id="UP001180503"/>
    </source>
</evidence>
<accession>A0ABU2QS21</accession>
<proteinExistence type="predicted"/>
<sequence>MDPRNTSRQCSEYRHTHRTNRVTQARFVCRSCGTVL</sequence>
<dbReference type="Proteomes" id="UP001180503">
    <property type="component" value="Unassembled WGS sequence"/>
</dbReference>
<organism evidence="1 2">
    <name type="scientific">Streptomyces edwardsiae</name>
    <dbReference type="NCBI Taxonomy" id="3075527"/>
    <lineage>
        <taxon>Bacteria</taxon>
        <taxon>Bacillati</taxon>
        <taxon>Actinomycetota</taxon>
        <taxon>Actinomycetes</taxon>
        <taxon>Kitasatosporales</taxon>
        <taxon>Streptomycetaceae</taxon>
        <taxon>Streptomyces</taxon>
    </lineage>
</organism>
<evidence type="ECO:0000313" key="1">
    <source>
        <dbReference type="EMBL" id="MDT0405795.1"/>
    </source>
</evidence>
<gene>
    <name evidence="1" type="ORF">RM528_28575</name>
</gene>
<comment type="caution">
    <text evidence="1">The sequence shown here is derived from an EMBL/GenBank/DDBJ whole genome shotgun (WGS) entry which is preliminary data.</text>
</comment>
<protein>
    <submittedName>
        <fullName evidence="1">Zinc ribbon domain-containing protein</fullName>
    </submittedName>
</protein>
<name>A0ABU2QS21_9ACTN</name>
<reference evidence="2" key="1">
    <citation type="submission" date="2023-07" db="EMBL/GenBank/DDBJ databases">
        <title>30 novel species of actinomycetes from the DSMZ collection.</title>
        <authorList>
            <person name="Nouioui I."/>
        </authorList>
    </citation>
    <scope>NUCLEOTIDE SEQUENCE [LARGE SCALE GENOMIC DNA]</scope>
    <source>
        <strain evidence="2">DSM 41635</strain>
    </source>
</reference>
<dbReference type="RefSeq" id="WP_311711148.1">
    <property type="nucleotide sequence ID" value="NZ_JAVRFB010000028.1"/>
</dbReference>